<gene>
    <name evidence="2" type="ORF">BLNAU_6608</name>
</gene>
<reference evidence="2 3" key="1">
    <citation type="journal article" date="2022" name="bioRxiv">
        <title>Genomics of Preaxostyla Flagellates Illuminates Evolutionary Transitions and the Path Towards Mitochondrial Loss.</title>
        <authorList>
            <person name="Novak L.V.F."/>
            <person name="Treitli S.C."/>
            <person name="Pyrih J."/>
            <person name="Halakuc P."/>
            <person name="Pipaliya S.V."/>
            <person name="Vacek V."/>
            <person name="Brzon O."/>
            <person name="Soukal P."/>
            <person name="Eme L."/>
            <person name="Dacks J.B."/>
            <person name="Karnkowska A."/>
            <person name="Elias M."/>
            <person name="Hampl V."/>
        </authorList>
    </citation>
    <scope>NUCLEOTIDE SEQUENCE [LARGE SCALE GENOMIC DNA]</scope>
    <source>
        <strain evidence="2">NAU3</strain>
        <tissue evidence="2">Gut</tissue>
    </source>
</reference>
<sequence>MILNLISGGCSAIRPMMLHNLLVLVSARSSSTFLAHHTTEFLACIDHIERNDPAIPHLSLLTQLSFSPHLSVSTIALNSLSARCREENSVIRFLQTHTVPSASTGSSSELVPFVARLCATLTEHLSKMKSLFTESSPSDGTISALSTTPPRESPLLTEHGSLDVIGAGFSLVETLHDRNSSFHNILVDCDFVPFLKSAIVASLDLLESSPTPSKCENENFFSEVMSFTLDSSWHGLTLTLCDKSDALKAVVESALSDAPQFCSLLERTCRQPFVRCSSHLEALTIIGTNLPHLLRPMLEENLLQRVMDTSRPYSVPITNERFHVNLVWAIYNMLWASTRSIPPLEKRKKFRLFLFERVLKPVKQYLQFVLQREECFLKGIVCTLPIVDQITALSDWALVLEKELFEDGEIAETGREEWEVGWLVEKTDERVLGARLEKVGIYEEQMRRDENERCKKRVERQREAGLEDAVEGWLMRMDNDTPSEMEEYVDSASEMSGMKAKREEDEGGDGNGGMNFTRKPSRKGEQNESTG</sequence>
<feature type="region of interest" description="Disordered" evidence="1">
    <location>
        <begin position="477"/>
        <end position="531"/>
    </location>
</feature>
<comment type="caution">
    <text evidence="2">The sequence shown here is derived from an EMBL/GenBank/DDBJ whole genome shotgun (WGS) entry which is preliminary data.</text>
</comment>
<dbReference type="EMBL" id="JARBJD010000038">
    <property type="protein sequence ID" value="KAK2958338.1"/>
    <property type="molecule type" value="Genomic_DNA"/>
</dbReference>
<evidence type="ECO:0000256" key="1">
    <source>
        <dbReference type="SAM" id="MobiDB-lite"/>
    </source>
</evidence>
<feature type="compositionally biased region" description="Basic and acidic residues" evidence="1">
    <location>
        <begin position="522"/>
        <end position="531"/>
    </location>
</feature>
<proteinExistence type="predicted"/>
<protein>
    <submittedName>
        <fullName evidence="2">Uncharacterized protein</fullName>
    </submittedName>
</protein>
<organism evidence="2 3">
    <name type="scientific">Blattamonas nauphoetae</name>
    <dbReference type="NCBI Taxonomy" id="2049346"/>
    <lineage>
        <taxon>Eukaryota</taxon>
        <taxon>Metamonada</taxon>
        <taxon>Preaxostyla</taxon>
        <taxon>Oxymonadida</taxon>
        <taxon>Blattamonas</taxon>
    </lineage>
</organism>
<accession>A0ABQ9Y3L8</accession>
<dbReference type="Proteomes" id="UP001281761">
    <property type="component" value="Unassembled WGS sequence"/>
</dbReference>
<name>A0ABQ9Y3L8_9EUKA</name>
<keyword evidence="3" id="KW-1185">Reference proteome</keyword>
<evidence type="ECO:0000313" key="3">
    <source>
        <dbReference type="Proteomes" id="UP001281761"/>
    </source>
</evidence>
<evidence type="ECO:0000313" key="2">
    <source>
        <dbReference type="EMBL" id="KAK2958338.1"/>
    </source>
</evidence>